<evidence type="ECO:0000256" key="7">
    <source>
        <dbReference type="ARBA" id="ARBA00022801"/>
    </source>
</evidence>
<gene>
    <name evidence="12" type="ORF">EK21DRAFT_66025</name>
</gene>
<name>A0A9P4HA07_9PLEO</name>
<evidence type="ECO:0000256" key="10">
    <source>
        <dbReference type="ARBA" id="ARBA00023242"/>
    </source>
</evidence>
<dbReference type="GO" id="GO:0046872">
    <property type="term" value="F:metal ion binding"/>
    <property type="evidence" value="ECO:0007669"/>
    <property type="project" value="UniProtKB-KW"/>
</dbReference>
<comment type="subcellular location">
    <subcellularLocation>
        <location evidence="3">Nucleus</location>
        <location evidence="3">PML body</location>
    </subcellularLocation>
</comment>
<comment type="cofactor">
    <cofactor evidence="1">
        <name>Mn(2+)</name>
        <dbReference type="ChEBI" id="CHEBI:29035"/>
    </cofactor>
</comment>
<evidence type="ECO:0000256" key="3">
    <source>
        <dbReference type="ARBA" id="ARBA00004322"/>
    </source>
</evidence>
<dbReference type="CDD" id="cd09080">
    <property type="entry name" value="TDP2"/>
    <property type="match status" value="1"/>
</dbReference>
<keyword evidence="4" id="KW-0540">Nuclease</keyword>
<accession>A0A9P4HA07</accession>
<evidence type="ECO:0000256" key="5">
    <source>
        <dbReference type="ARBA" id="ARBA00022723"/>
    </source>
</evidence>
<evidence type="ECO:0000256" key="2">
    <source>
        <dbReference type="ARBA" id="ARBA00001946"/>
    </source>
</evidence>
<evidence type="ECO:0000313" key="13">
    <source>
        <dbReference type="Proteomes" id="UP000799777"/>
    </source>
</evidence>
<evidence type="ECO:0000256" key="4">
    <source>
        <dbReference type="ARBA" id="ARBA00022722"/>
    </source>
</evidence>
<dbReference type="GO" id="GO:0006302">
    <property type="term" value="P:double-strand break repair"/>
    <property type="evidence" value="ECO:0007669"/>
    <property type="project" value="TreeGrafter"/>
</dbReference>
<dbReference type="AlphaFoldDB" id="A0A9P4HA07"/>
<evidence type="ECO:0000256" key="6">
    <source>
        <dbReference type="ARBA" id="ARBA00022763"/>
    </source>
</evidence>
<keyword evidence="7" id="KW-0378">Hydrolase</keyword>
<dbReference type="PANTHER" id="PTHR15822">
    <property type="entry name" value="TRAF AND TNF RECEPTOR-ASSOCIATED PROTEIN"/>
    <property type="match status" value="1"/>
</dbReference>
<feature type="domain" description="Endonuclease/exonuclease/phosphatase" evidence="11">
    <location>
        <begin position="73"/>
        <end position="330"/>
    </location>
</feature>
<evidence type="ECO:0000256" key="9">
    <source>
        <dbReference type="ARBA" id="ARBA00023204"/>
    </source>
</evidence>
<dbReference type="GO" id="GO:0004518">
    <property type="term" value="F:nuclease activity"/>
    <property type="evidence" value="ECO:0007669"/>
    <property type="project" value="UniProtKB-KW"/>
</dbReference>
<keyword evidence="8" id="KW-0460">Magnesium</keyword>
<sequence length="361" mass="40727">MAAPKPKLTPIQEVLTAALNSPPAQRREDAFYEPKPQNFWSSDGRRWLQTEPTTHPVAIDRDSAFNPKVIRLVSWNIDVLAGFAEERMRAALQYLEQLISSTPNDIAVVVFLQEMGQSDLKQIQESLGIMRRFNIAERDGSNWLSPLYGTTTLIDRRLKISNIFRVPWISKFARDGLFVDLAFSKLGDDTKVLRLCNTHLESLVADPPIRPLQLAAAAEHLQKPEVAGALLAGDLNAIQPFDRTLHFDNNLHDAYLDLGGKEDSDAGYTWGQQVPQWMKDKFGCSRMDKILFQGAVQPVNFERIGMGVKVAENVMEEVEKEIEGGWVTDHYGIMGEFTLTDGWQLQKWDGDCGQEVRSRLS</sequence>
<keyword evidence="13" id="KW-1185">Reference proteome</keyword>
<dbReference type="Gene3D" id="3.60.10.10">
    <property type="entry name" value="Endonuclease/exonuclease/phosphatase"/>
    <property type="match status" value="1"/>
</dbReference>
<comment type="cofactor">
    <cofactor evidence="2">
        <name>Mg(2+)</name>
        <dbReference type="ChEBI" id="CHEBI:18420"/>
    </cofactor>
</comment>
<dbReference type="PANTHER" id="PTHR15822:SF4">
    <property type="entry name" value="TYROSYL-DNA PHOSPHODIESTERASE 2"/>
    <property type="match status" value="1"/>
</dbReference>
<evidence type="ECO:0000256" key="8">
    <source>
        <dbReference type="ARBA" id="ARBA00022842"/>
    </source>
</evidence>
<comment type="caution">
    <text evidence="12">The sequence shown here is derived from an EMBL/GenBank/DDBJ whole genome shotgun (WGS) entry which is preliminary data.</text>
</comment>
<proteinExistence type="predicted"/>
<dbReference type="Pfam" id="PF03372">
    <property type="entry name" value="Exo_endo_phos"/>
    <property type="match status" value="1"/>
</dbReference>
<evidence type="ECO:0000313" key="12">
    <source>
        <dbReference type="EMBL" id="KAF2030267.1"/>
    </source>
</evidence>
<keyword evidence="5" id="KW-0479">Metal-binding</keyword>
<dbReference type="InterPro" id="IPR036691">
    <property type="entry name" value="Endo/exonu/phosph_ase_sf"/>
</dbReference>
<dbReference type="EMBL" id="ML978192">
    <property type="protein sequence ID" value="KAF2030267.1"/>
    <property type="molecule type" value="Genomic_DNA"/>
</dbReference>
<keyword evidence="10" id="KW-0539">Nucleus</keyword>
<dbReference type="GO" id="GO:0005737">
    <property type="term" value="C:cytoplasm"/>
    <property type="evidence" value="ECO:0007669"/>
    <property type="project" value="TreeGrafter"/>
</dbReference>
<dbReference type="OrthoDB" id="9975959at2759"/>
<dbReference type="GO" id="GO:0070260">
    <property type="term" value="F:5'-tyrosyl-DNA phosphodiesterase activity"/>
    <property type="evidence" value="ECO:0007669"/>
    <property type="project" value="TreeGrafter"/>
</dbReference>
<protein>
    <recommendedName>
        <fullName evidence="11">Endonuclease/exonuclease/phosphatase domain-containing protein</fullName>
    </recommendedName>
</protein>
<dbReference type="GO" id="GO:0003697">
    <property type="term" value="F:single-stranded DNA binding"/>
    <property type="evidence" value="ECO:0007669"/>
    <property type="project" value="TreeGrafter"/>
</dbReference>
<dbReference type="Proteomes" id="UP000799777">
    <property type="component" value="Unassembled WGS sequence"/>
</dbReference>
<dbReference type="InterPro" id="IPR051547">
    <property type="entry name" value="TDP2-like"/>
</dbReference>
<dbReference type="SUPFAM" id="SSF56219">
    <property type="entry name" value="DNase I-like"/>
    <property type="match status" value="1"/>
</dbReference>
<reference evidence="12" key="1">
    <citation type="journal article" date="2020" name="Stud. Mycol.">
        <title>101 Dothideomycetes genomes: a test case for predicting lifestyles and emergence of pathogens.</title>
        <authorList>
            <person name="Haridas S."/>
            <person name="Albert R."/>
            <person name="Binder M."/>
            <person name="Bloem J."/>
            <person name="Labutti K."/>
            <person name="Salamov A."/>
            <person name="Andreopoulos B."/>
            <person name="Baker S."/>
            <person name="Barry K."/>
            <person name="Bills G."/>
            <person name="Bluhm B."/>
            <person name="Cannon C."/>
            <person name="Castanera R."/>
            <person name="Culley D."/>
            <person name="Daum C."/>
            <person name="Ezra D."/>
            <person name="Gonzalez J."/>
            <person name="Henrissat B."/>
            <person name="Kuo A."/>
            <person name="Liang C."/>
            <person name="Lipzen A."/>
            <person name="Lutzoni F."/>
            <person name="Magnuson J."/>
            <person name="Mondo S."/>
            <person name="Nolan M."/>
            <person name="Ohm R."/>
            <person name="Pangilinan J."/>
            <person name="Park H.-J."/>
            <person name="Ramirez L."/>
            <person name="Alfaro M."/>
            <person name="Sun H."/>
            <person name="Tritt A."/>
            <person name="Yoshinaga Y."/>
            <person name="Zwiers L.-H."/>
            <person name="Turgeon B."/>
            <person name="Goodwin S."/>
            <person name="Spatafora J."/>
            <person name="Crous P."/>
            <person name="Grigoriev I."/>
        </authorList>
    </citation>
    <scope>NUCLEOTIDE SEQUENCE</scope>
    <source>
        <strain evidence="12">CBS 110217</strain>
    </source>
</reference>
<keyword evidence="6" id="KW-0227">DNA damage</keyword>
<evidence type="ECO:0000259" key="11">
    <source>
        <dbReference type="Pfam" id="PF03372"/>
    </source>
</evidence>
<keyword evidence="9" id="KW-0234">DNA repair</keyword>
<evidence type="ECO:0000256" key="1">
    <source>
        <dbReference type="ARBA" id="ARBA00001936"/>
    </source>
</evidence>
<dbReference type="InterPro" id="IPR005135">
    <property type="entry name" value="Endo/exonuclease/phosphatase"/>
</dbReference>
<organism evidence="12 13">
    <name type="scientific">Setomelanomma holmii</name>
    <dbReference type="NCBI Taxonomy" id="210430"/>
    <lineage>
        <taxon>Eukaryota</taxon>
        <taxon>Fungi</taxon>
        <taxon>Dikarya</taxon>
        <taxon>Ascomycota</taxon>
        <taxon>Pezizomycotina</taxon>
        <taxon>Dothideomycetes</taxon>
        <taxon>Pleosporomycetidae</taxon>
        <taxon>Pleosporales</taxon>
        <taxon>Pleosporineae</taxon>
        <taxon>Phaeosphaeriaceae</taxon>
        <taxon>Setomelanomma</taxon>
    </lineage>
</organism>